<accession>A0A251PST7</accession>
<gene>
    <name evidence="1" type="ORF">PRUPE_4G264300</name>
</gene>
<protein>
    <recommendedName>
        <fullName evidence="3">RNase H type-1 domain-containing protein</fullName>
    </recommendedName>
</protein>
<dbReference type="Gramene" id="ONI14140">
    <property type="protein sequence ID" value="ONI14140"/>
    <property type="gene ID" value="PRUPE_4G264300"/>
</dbReference>
<dbReference type="EMBL" id="CM007654">
    <property type="protein sequence ID" value="ONI14140.1"/>
    <property type="molecule type" value="Genomic_DNA"/>
</dbReference>
<proteinExistence type="predicted"/>
<evidence type="ECO:0000313" key="1">
    <source>
        <dbReference type="EMBL" id="ONI14140.1"/>
    </source>
</evidence>
<reference evidence="1 2" key="1">
    <citation type="journal article" date="2013" name="Nat. Genet.">
        <title>The high-quality draft genome of peach (Prunus persica) identifies unique patterns of genetic diversity, domestication and genome evolution.</title>
        <authorList>
            <consortium name="International Peach Genome Initiative"/>
            <person name="Verde I."/>
            <person name="Abbott A.G."/>
            <person name="Scalabrin S."/>
            <person name="Jung S."/>
            <person name="Shu S."/>
            <person name="Marroni F."/>
            <person name="Zhebentyayeva T."/>
            <person name="Dettori M.T."/>
            <person name="Grimwood J."/>
            <person name="Cattonaro F."/>
            <person name="Zuccolo A."/>
            <person name="Rossini L."/>
            <person name="Jenkins J."/>
            <person name="Vendramin E."/>
            <person name="Meisel L.A."/>
            <person name="Decroocq V."/>
            <person name="Sosinski B."/>
            <person name="Prochnik S."/>
            <person name="Mitros T."/>
            <person name="Policriti A."/>
            <person name="Cipriani G."/>
            <person name="Dondini L."/>
            <person name="Ficklin S."/>
            <person name="Goodstein D.M."/>
            <person name="Xuan P."/>
            <person name="Del Fabbro C."/>
            <person name="Aramini V."/>
            <person name="Copetti D."/>
            <person name="Gonzalez S."/>
            <person name="Horner D.S."/>
            <person name="Falchi R."/>
            <person name="Lucas S."/>
            <person name="Mica E."/>
            <person name="Maldonado J."/>
            <person name="Lazzari B."/>
            <person name="Bielenberg D."/>
            <person name="Pirona R."/>
            <person name="Miculan M."/>
            <person name="Barakat A."/>
            <person name="Testolin R."/>
            <person name="Stella A."/>
            <person name="Tartarini S."/>
            <person name="Tonutti P."/>
            <person name="Arus P."/>
            <person name="Orellana A."/>
            <person name="Wells C."/>
            <person name="Main D."/>
            <person name="Vizzotto G."/>
            <person name="Silva H."/>
            <person name="Salamini F."/>
            <person name="Schmutz J."/>
            <person name="Morgante M."/>
            <person name="Rokhsar D.S."/>
        </authorList>
    </citation>
    <scope>NUCLEOTIDE SEQUENCE [LARGE SCALE GENOMIC DNA]</scope>
    <source>
        <strain evidence="2">cv. Nemared</strain>
    </source>
</reference>
<dbReference type="Proteomes" id="UP000006882">
    <property type="component" value="Chromosome G4"/>
</dbReference>
<evidence type="ECO:0000313" key="2">
    <source>
        <dbReference type="Proteomes" id="UP000006882"/>
    </source>
</evidence>
<evidence type="ECO:0008006" key="3">
    <source>
        <dbReference type="Google" id="ProtNLM"/>
    </source>
</evidence>
<sequence length="158" mass="17482">MLAAPSKIWEGGQSSGYFAMVGDWVMEVREESKCCNFRGASYIHPQDIALRCQKQIVEFVVAGQASIPLIHDQPRPPEWDRSDFQIWQKPADGWMKFNCDGAWTQAHMKGGARWVARDSNGWMEMAGGVWVFVPVGFGCGSGSSARGGDGVWRRGLLG</sequence>
<organism evidence="1 2">
    <name type="scientific">Prunus persica</name>
    <name type="common">Peach</name>
    <name type="synonym">Amygdalus persica</name>
    <dbReference type="NCBI Taxonomy" id="3760"/>
    <lineage>
        <taxon>Eukaryota</taxon>
        <taxon>Viridiplantae</taxon>
        <taxon>Streptophyta</taxon>
        <taxon>Embryophyta</taxon>
        <taxon>Tracheophyta</taxon>
        <taxon>Spermatophyta</taxon>
        <taxon>Magnoliopsida</taxon>
        <taxon>eudicotyledons</taxon>
        <taxon>Gunneridae</taxon>
        <taxon>Pentapetalae</taxon>
        <taxon>rosids</taxon>
        <taxon>fabids</taxon>
        <taxon>Rosales</taxon>
        <taxon>Rosaceae</taxon>
        <taxon>Amygdaloideae</taxon>
        <taxon>Amygdaleae</taxon>
        <taxon>Prunus</taxon>
    </lineage>
</organism>
<dbReference type="AlphaFoldDB" id="A0A251PST7"/>
<name>A0A251PST7_PRUPE</name>
<keyword evidence="2" id="KW-1185">Reference proteome</keyword>